<proteinExistence type="predicted"/>
<comment type="caution">
    <text evidence="1">The sequence shown here is derived from an EMBL/GenBank/DDBJ whole genome shotgun (WGS) entry which is preliminary data.</text>
</comment>
<dbReference type="AlphaFoldDB" id="A0A9X2P8I2"/>
<keyword evidence="2" id="KW-1185">Reference proteome</keyword>
<reference evidence="1" key="1">
    <citation type="submission" date="2022-08" db="EMBL/GenBank/DDBJ databases">
        <authorList>
            <person name="Zhang D."/>
        </authorList>
    </citation>
    <scope>NUCLEOTIDE SEQUENCE</scope>
    <source>
        <strain evidence="1">XJ19-11</strain>
    </source>
</reference>
<dbReference type="Proteomes" id="UP001142175">
    <property type="component" value="Unassembled WGS sequence"/>
</dbReference>
<sequence>MNSHLNIFKTYTKETRQFQLENDLTRAFAICMQENTLFFNDVLKAILDEKDSKSLFGDIYSKNEINISIQKQSSSISDFEKIYAVSLSEHEMTEDYFWKQKHETRYDPICDIVVNINGIAIIIEAKRDYWDCAAQLYNQVYNICQNAPDNEMKDLVIPKDLNWFNLMEIAVRVHSFEKAAGVTNRFLIDFINLVKEHNFRWLPEPAIFSVSSDNKVAIKRRIESAINEFSKSHAIKKLEYNNRLGLWFNQPWAQEVLFDVTDNGNLYVSIYPGNTKAQGSYIFFHAPHLKQNIEINNKSYALLSLYHVKFTSYQRYFTGLWFDENSLDKPLYTKENFKQYCGRKKRDNDWDQVMKLFDQSFKPSYDWKAECQWNAKVVNSGRNQFDLSFGYQVNFEIPFKELRDIDQDKSDLSGLTELIKSAYEALKTIYSK</sequence>
<organism evidence="1 2">
    <name type="scientific">Aquiflexum gelatinilyticum</name>
    <dbReference type="NCBI Taxonomy" id="2961943"/>
    <lineage>
        <taxon>Bacteria</taxon>
        <taxon>Pseudomonadati</taxon>
        <taxon>Bacteroidota</taxon>
        <taxon>Cytophagia</taxon>
        <taxon>Cytophagales</taxon>
        <taxon>Cyclobacteriaceae</taxon>
        <taxon>Aquiflexum</taxon>
    </lineage>
</organism>
<name>A0A9X2P8I2_9BACT</name>
<dbReference type="EMBL" id="JANSUY010000010">
    <property type="protein sequence ID" value="MCR9015720.1"/>
    <property type="molecule type" value="Genomic_DNA"/>
</dbReference>
<gene>
    <name evidence="1" type="ORF">NU887_11795</name>
</gene>
<evidence type="ECO:0000313" key="2">
    <source>
        <dbReference type="Proteomes" id="UP001142175"/>
    </source>
</evidence>
<protein>
    <submittedName>
        <fullName evidence="1">Uncharacterized protein</fullName>
    </submittedName>
</protein>
<dbReference type="RefSeq" id="WP_258423583.1">
    <property type="nucleotide sequence ID" value="NZ_JANSUY010000010.1"/>
</dbReference>
<accession>A0A9X2P8I2</accession>
<evidence type="ECO:0000313" key="1">
    <source>
        <dbReference type="EMBL" id="MCR9015720.1"/>
    </source>
</evidence>